<reference evidence="3" key="1">
    <citation type="journal article" date="2020" name="mSystems">
        <title>Genome- and Community-Level Interaction Insights into Carbon Utilization and Element Cycling Functions of Hydrothermarchaeota in Hydrothermal Sediment.</title>
        <authorList>
            <person name="Zhou Z."/>
            <person name="Liu Y."/>
            <person name="Xu W."/>
            <person name="Pan J."/>
            <person name="Luo Z.H."/>
            <person name="Li M."/>
        </authorList>
    </citation>
    <scope>NUCLEOTIDE SEQUENCE [LARGE SCALE GENOMIC DNA]</scope>
    <source>
        <strain evidence="3">HyVt-533</strain>
    </source>
</reference>
<feature type="transmembrane region" description="Helical" evidence="2">
    <location>
        <begin position="555"/>
        <end position="576"/>
    </location>
</feature>
<keyword evidence="2" id="KW-1133">Transmembrane helix</keyword>
<evidence type="ECO:0000256" key="1">
    <source>
        <dbReference type="ARBA" id="ARBA00022729"/>
    </source>
</evidence>
<protein>
    <recommendedName>
        <fullName evidence="4">Cytochrome c-552/4 domain-containing protein</fullName>
    </recommendedName>
</protein>
<dbReference type="EMBL" id="DROK01000216">
    <property type="protein sequence ID" value="HHI97658.1"/>
    <property type="molecule type" value="Genomic_DNA"/>
</dbReference>
<dbReference type="AlphaFoldDB" id="A0A7V5P0Z9"/>
<proteinExistence type="predicted"/>
<comment type="caution">
    <text evidence="3">The sequence shown here is derived from an EMBL/GenBank/DDBJ whole genome shotgun (WGS) entry which is preliminary data.</text>
</comment>
<dbReference type="InterPro" id="IPR051829">
    <property type="entry name" value="Multiheme_Cytochr_ET"/>
</dbReference>
<feature type="transmembrane region" description="Helical" evidence="2">
    <location>
        <begin position="645"/>
        <end position="667"/>
    </location>
</feature>
<evidence type="ECO:0008006" key="4">
    <source>
        <dbReference type="Google" id="ProtNLM"/>
    </source>
</evidence>
<dbReference type="PANTHER" id="PTHR35038">
    <property type="entry name" value="DISSIMILATORY SULFITE REDUCTASE SIRA"/>
    <property type="match status" value="1"/>
</dbReference>
<keyword evidence="1" id="KW-0732">Signal</keyword>
<sequence>MAEKKNSSAKEIDLTSFKFVLACGKCHPGGGPLETDREGHRYDKYMQEKGLVSGGVNGFDGDYYKAHWDKTGVIEADCLICHLPGYHYEERNKQIKLLNFRWAATAGAGLGQIVGAVKEGTSPRVVYNLRFFDAKGRVKLHFVKEVPRENCLFCHKESDYKKRGASYKARDDVHTRAGLRCVDCHWAGSRARDQRIAGLELHEIGKGDDPGGHVRDDLDNTVRPCLDCHGKGLHGAPKALHRGLPPRHLEKLACQTCHVPYRAVKAALVQDSTHFNPAPGISPPPKRIWTFYGPDAKPWNYYGELHQEGTKFQRPFLYIPEKVWYKGKIWPMNRVHSAWVGFIKPGLPGVDMVFMVDYFRMWKEHLADPQKNFPALNEIRDDNLDGVPEVNRPEEIKALLKEVKRYLELKGKFPKEARLVFVKDAAYTEYGKNWTHLKHFPWEAAPCASVFKYSHDIYPAKAALGSKGCADCHSGRSPFFYRPVLTSLWDGQGKLSFRPNYEILGYSAWAVKALTWRQEVLEPVMYYGLLLFFFVFGLSLVFYRPHLKINDTSLSLRLAFLILTVALLGPALSVILGRFFAASTLGHLASLHKVVGILGGLAALYLFFSPGRKGLLFALGALLILYQILTGAGLFFLQGGNLRQIIFTLHDLGALLMLAWAGVVLLVNSFSRRAK</sequence>
<keyword evidence="2" id="KW-0812">Transmembrane</keyword>
<dbReference type="SUPFAM" id="SSF48695">
    <property type="entry name" value="Multiheme cytochromes"/>
    <property type="match status" value="1"/>
</dbReference>
<feature type="transmembrane region" description="Helical" evidence="2">
    <location>
        <begin position="524"/>
        <end position="543"/>
    </location>
</feature>
<gene>
    <name evidence="3" type="ORF">ENJ96_07370</name>
</gene>
<name>A0A7V5P0Z9_9BACT</name>
<organism evidence="3">
    <name type="scientific">Thermodesulfatator atlanticus</name>
    <dbReference type="NCBI Taxonomy" id="501497"/>
    <lineage>
        <taxon>Bacteria</taxon>
        <taxon>Pseudomonadati</taxon>
        <taxon>Thermodesulfobacteriota</taxon>
        <taxon>Thermodesulfobacteria</taxon>
        <taxon>Thermodesulfobacteriales</taxon>
        <taxon>Thermodesulfatatoraceae</taxon>
        <taxon>Thermodesulfatator</taxon>
    </lineage>
</organism>
<evidence type="ECO:0000313" key="3">
    <source>
        <dbReference type="EMBL" id="HHI97658.1"/>
    </source>
</evidence>
<dbReference type="InterPro" id="IPR036280">
    <property type="entry name" value="Multihaem_cyt_sf"/>
</dbReference>
<feature type="transmembrane region" description="Helical" evidence="2">
    <location>
        <begin position="588"/>
        <end position="608"/>
    </location>
</feature>
<accession>A0A7V5P0Z9</accession>
<feature type="transmembrane region" description="Helical" evidence="2">
    <location>
        <begin position="615"/>
        <end position="639"/>
    </location>
</feature>
<dbReference type="GO" id="GO:0016491">
    <property type="term" value="F:oxidoreductase activity"/>
    <property type="evidence" value="ECO:0007669"/>
    <property type="project" value="TreeGrafter"/>
</dbReference>
<dbReference type="Proteomes" id="UP000886101">
    <property type="component" value="Unassembled WGS sequence"/>
</dbReference>
<evidence type="ECO:0000256" key="2">
    <source>
        <dbReference type="SAM" id="Phobius"/>
    </source>
</evidence>
<dbReference type="PANTHER" id="PTHR35038:SF5">
    <property type="entry name" value="CYTOCHROME C-TYPE PROTEIN NRFB"/>
    <property type="match status" value="1"/>
</dbReference>
<keyword evidence="2" id="KW-0472">Membrane</keyword>